<keyword evidence="2" id="KW-0413">Isomerase</keyword>
<reference evidence="2 3" key="1">
    <citation type="submission" date="2019-01" db="EMBL/GenBank/DDBJ databases">
        <title>Lactibacter flavus gen. nov., sp. nov., a novel bacterium of the family Propionibacteriaceae isolated from raw milk and dairy products.</title>
        <authorList>
            <person name="Huptas C."/>
            <person name="Wenning M."/>
            <person name="Breitenwieser F."/>
            <person name="Doll E."/>
            <person name="Von Neubeck M."/>
            <person name="Busse H.-J."/>
            <person name="Scherer S."/>
        </authorList>
    </citation>
    <scope>NUCLEOTIDE SEQUENCE [LARGE SCALE GENOMIC DNA]</scope>
    <source>
        <strain evidence="2 3">DSM 22130</strain>
    </source>
</reference>
<sequence>MTTAEAWFTDATQGVLELVEQIPAGTWDVPGLGDWTLRELVAHTGRSWTLLGTYLAEPTPGAVGVGTAASYVARGLVQPGIHAGVLARGREDALGLGDDPATTLRGFAAEAMALVAATPPGRLVPTRICPLPLGEFVKTRAFELTVHGLDIARAAGLPIPEALDRATGPALALASEIAAERGLAAPLLLAAAGREPLPAGFTLLG</sequence>
<organism evidence="2 3">
    <name type="scientific">Propioniciclava tarda</name>
    <dbReference type="NCBI Taxonomy" id="433330"/>
    <lineage>
        <taxon>Bacteria</taxon>
        <taxon>Bacillati</taxon>
        <taxon>Actinomycetota</taxon>
        <taxon>Actinomycetes</taxon>
        <taxon>Propionibacteriales</taxon>
        <taxon>Propionibacteriaceae</taxon>
        <taxon>Propioniciclava</taxon>
    </lineage>
</organism>
<name>A0A4Q9KN74_PROTD</name>
<dbReference type="Gene3D" id="1.20.120.450">
    <property type="entry name" value="dinb family like domain"/>
    <property type="match status" value="1"/>
</dbReference>
<dbReference type="GO" id="GO:0016853">
    <property type="term" value="F:isomerase activity"/>
    <property type="evidence" value="ECO:0007669"/>
    <property type="project" value="UniProtKB-KW"/>
</dbReference>
<dbReference type="Pfam" id="PF11716">
    <property type="entry name" value="MDMPI_N"/>
    <property type="match status" value="1"/>
</dbReference>
<dbReference type="Proteomes" id="UP000291933">
    <property type="component" value="Unassembled WGS sequence"/>
</dbReference>
<comment type="caution">
    <text evidence="2">The sequence shown here is derived from an EMBL/GenBank/DDBJ whole genome shotgun (WGS) entry which is preliminary data.</text>
</comment>
<proteinExistence type="predicted"/>
<evidence type="ECO:0000313" key="3">
    <source>
        <dbReference type="Proteomes" id="UP000291933"/>
    </source>
</evidence>
<dbReference type="InterPro" id="IPR024344">
    <property type="entry name" value="MDMPI_metal-binding"/>
</dbReference>
<evidence type="ECO:0000259" key="1">
    <source>
        <dbReference type="Pfam" id="PF11716"/>
    </source>
</evidence>
<accession>A0A4Q9KN74</accession>
<dbReference type="GO" id="GO:0046872">
    <property type="term" value="F:metal ion binding"/>
    <property type="evidence" value="ECO:0007669"/>
    <property type="project" value="InterPro"/>
</dbReference>
<gene>
    <name evidence="2" type="ORF">ET996_04595</name>
</gene>
<protein>
    <submittedName>
        <fullName evidence="2">Mycothiol maleylpyruvate isomerase</fullName>
    </submittedName>
</protein>
<dbReference type="RefSeq" id="WP_131171377.1">
    <property type="nucleotide sequence ID" value="NZ_FXTL01000003.1"/>
</dbReference>
<dbReference type="SUPFAM" id="SSF109854">
    <property type="entry name" value="DinB/YfiT-like putative metalloenzymes"/>
    <property type="match status" value="1"/>
</dbReference>
<evidence type="ECO:0000313" key="2">
    <source>
        <dbReference type="EMBL" id="TBT95725.1"/>
    </source>
</evidence>
<dbReference type="AlphaFoldDB" id="A0A4Q9KN74"/>
<keyword evidence="3" id="KW-1185">Reference proteome</keyword>
<dbReference type="InterPro" id="IPR034660">
    <property type="entry name" value="DinB/YfiT-like"/>
</dbReference>
<keyword evidence="2" id="KW-0670">Pyruvate</keyword>
<dbReference type="OrthoDB" id="3292744at2"/>
<dbReference type="EMBL" id="SDMR01000003">
    <property type="protein sequence ID" value="TBT95725.1"/>
    <property type="molecule type" value="Genomic_DNA"/>
</dbReference>
<feature type="domain" description="Mycothiol-dependent maleylpyruvate isomerase metal-binding" evidence="1">
    <location>
        <begin position="10"/>
        <end position="152"/>
    </location>
</feature>